<name>A0A2P2KLI8_RHIMU</name>
<protein>
    <submittedName>
        <fullName evidence="1">Uncharacterized protein LOC105641510</fullName>
    </submittedName>
</protein>
<proteinExistence type="predicted"/>
<dbReference type="AlphaFoldDB" id="A0A2P2KLI8"/>
<dbReference type="EMBL" id="GGEC01026074">
    <property type="protein sequence ID" value="MBX06558.1"/>
    <property type="molecule type" value="Transcribed_RNA"/>
</dbReference>
<dbReference type="EMBL" id="GGEC01026076">
    <property type="protein sequence ID" value="MBX06560.1"/>
    <property type="molecule type" value="Transcribed_RNA"/>
</dbReference>
<evidence type="ECO:0000313" key="1">
    <source>
        <dbReference type="EMBL" id="MBX06560.1"/>
    </source>
</evidence>
<accession>A0A2P2KLI8</accession>
<organism evidence="1">
    <name type="scientific">Rhizophora mucronata</name>
    <name type="common">Asiatic mangrove</name>
    <dbReference type="NCBI Taxonomy" id="61149"/>
    <lineage>
        <taxon>Eukaryota</taxon>
        <taxon>Viridiplantae</taxon>
        <taxon>Streptophyta</taxon>
        <taxon>Embryophyta</taxon>
        <taxon>Tracheophyta</taxon>
        <taxon>Spermatophyta</taxon>
        <taxon>Magnoliopsida</taxon>
        <taxon>eudicotyledons</taxon>
        <taxon>Gunneridae</taxon>
        <taxon>Pentapetalae</taxon>
        <taxon>rosids</taxon>
        <taxon>fabids</taxon>
        <taxon>Malpighiales</taxon>
        <taxon>Rhizophoraceae</taxon>
        <taxon>Rhizophora</taxon>
    </lineage>
</organism>
<reference evidence="1" key="1">
    <citation type="submission" date="2018-02" db="EMBL/GenBank/DDBJ databases">
        <title>Rhizophora mucronata_Transcriptome.</title>
        <authorList>
            <person name="Meera S.P."/>
            <person name="Sreeshan A."/>
            <person name="Augustine A."/>
        </authorList>
    </citation>
    <scope>NUCLEOTIDE SEQUENCE</scope>
    <source>
        <tissue evidence="1">Leaf</tissue>
    </source>
</reference>
<sequence length="101" mass="11731">MIITSQVKPNWLKKMLSDLFVTEHWFTWKSQNEYANWCTTTHLHLKDSYDWIIRKPCQIVNNAARGAAIPYKNYLAGTLIQPLAKAMAKITKGVDMPKMMM</sequence>